<accession>A0ABU8MJ88</accession>
<dbReference type="InterPro" id="IPR032710">
    <property type="entry name" value="NTF2-like_dom_sf"/>
</dbReference>
<proteinExistence type="predicted"/>
<evidence type="ECO:0000313" key="3">
    <source>
        <dbReference type="Proteomes" id="UP001385809"/>
    </source>
</evidence>
<dbReference type="InterPro" id="IPR037401">
    <property type="entry name" value="SnoaL-like"/>
</dbReference>
<gene>
    <name evidence="2" type="ORF">WCD74_06340</name>
</gene>
<dbReference type="Proteomes" id="UP001385809">
    <property type="component" value="Unassembled WGS sequence"/>
</dbReference>
<evidence type="ECO:0000313" key="2">
    <source>
        <dbReference type="EMBL" id="MEJ2867378.1"/>
    </source>
</evidence>
<evidence type="ECO:0000259" key="1">
    <source>
        <dbReference type="Pfam" id="PF12680"/>
    </source>
</evidence>
<protein>
    <submittedName>
        <fullName evidence="2">Nuclear transport factor 2 family protein</fullName>
    </submittedName>
</protein>
<sequence length="129" mass="13606">MSSRDDVEVARELYAGFAARDMAAVGALLHPEVRVEQGGGLPWSGTYTGPAGVQAFLGALLAHVDSRVEIGELFAAGDAVVQVGRTRGTARATGRSFDAAEVHVLRVRDGSIASFEAFVDEAEFDRVLS</sequence>
<dbReference type="PANTHER" id="PTHR41252">
    <property type="entry name" value="BLR2505 PROTEIN"/>
    <property type="match status" value="1"/>
</dbReference>
<reference evidence="2 3" key="1">
    <citation type="submission" date="2024-03" db="EMBL/GenBank/DDBJ databases">
        <title>Actinomycetospora sp. OC33-EN08, a novel actinomycete isolated from wild orchid (Aerides multiflora).</title>
        <authorList>
            <person name="Suriyachadkun C."/>
        </authorList>
    </citation>
    <scope>NUCLEOTIDE SEQUENCE [LARGE SCALE GENOMIC DNA]</scope>
    <source>
        <strain evidence="2 3">OC33-EN08</strain>
    </source>
</reference>
<dbReference type="Pfam" id="PF12680">
    <property type="entry name" value="SnoaL_2"/>
    <property type="match status" value="1"/>
</dbReference>
<dbReference type="Gene3D" id="3.10.450.50">
    <property type="match status" value="1"/>
</dbReference>
<keyword evidence="3" id="KW-1185">Reference proteome</keyword>
<dbReference type="PANTHER" id="PTHR41252:SF1">
    <property type="entry name" value="BLR2505 PROTEIN"/>
    <property type="match status" value="1"/>
</dbReference>
<organism evidence="2 3">
    <name type="scientific">Actinomycetospora aurantiaca</name>
    <dbReference type="NCBI Taxonomy" id="3129233"/>
    <lineage>
        <taxon>Bacteria</taxon>
        <taxon>Bacillati</taxon>
        <taxon>Actinomycetota</taxon>
        <taxon>Actinomycetes</taxon>
        <taxon>Pseudonocardiales</taxon>
        <taxon>Pseudonocardiaceae</taxon>
        <taxon>Actinomycetospora</taxon>
    </lineage>
</organism>
<comment type="caution">
    <text evidence="2">The sequence shown here is derived from an EMBL/GenBank/DDBJ whole genome shotgun (WGS) entry which is preliminary data.</text>
</comment>
<feature type="domain" description="SnoaL-like" evidence="1">
    <location>
        <begin position="10"/>
        <end position="114"/>
    </location>
</feature>
<dbReference type="RefSeq" id="WP_337693984.1">
    <property type="nucleotide sequence ID" value="NZ_JBBEGN010000002.1"/>
</dbReference>
<dbReference type="SUPFAM" id="SSF54427">
    <property type="entry name" value="NTF2-like"/>
    <property type="match status" value="1"/>
</dbReference>
<dbReference type="EMBL" id="JBBEGN010000002">
    <property type="protein sequence ID" value="MEJ2867378.1"/>
    <property type="molecule type" value="Genomic_DNA"/>
</dbReference>
<name>A0ABU8MJ88_9PSEU</name>